<name>A0A3S0BFW1_9CORY</name>
<reference evidence="2 3" key="1">
    <citation type="submission" date="2018-12" db="EMBL/GenBank/DDBJ databases">
        <title>YIM 101343 draft genome.</title>
        <authorList>
            <person name="Chen X."/>
        </authorList>
    </citation>
    <scope>NUCLEOTIDE SEQUENCE [LARGE SCALE GENOMIC DNA]</scope>
    <source>
        <strain evidence="2 3">YIM 101343</strain>
    </source>
</reference>
<dbReference type="AlphaFoldDB" id="A0A3S0BFW1"/>
<proteinExistence type="predicted"/>
<evidence type="ECO:0000313" key="2">
    <source>
        <dbReference type="EMBL" id="RSZ61380.1"/>
    </source>
</evidence>
<evidence type="ECO:0000256" key="1">
    <source>
        <dbReference type="SAM" id="MobiDB-lite"/>
    </source>
</evidence>
<keyword evidence="3" id="KW-1185">Reference proteome</keyword>
<organism evidence="2 3">
    <name type="scientific">Corynebacterium hylobatis</name>
    <dbReference type="NCBI Taxonomy" id="1859290"/>
    <lineage>
        <taxon>Bacteria</taxon>
        <taxon>Bacillati</taxon>
        <taxon>Actinomycetota</taxon>
        <taxon>Actinomycetes</taxon>
        <taxon>Mycobacteriales</taxon>
        <taxon>Corynebacteriaceae</taxon>
        <taxon>Corynebacterium</taxon>
    </lineage>
</organism>
<accession>A0A3S0BFW1</accession>
<evidence type="ECO:0000313" key="3">
    <source>
        <dbReference type="Proteomes" id="UP000274907"/>
    </source>
</evidence>
<sequence>MNYNDQYSIPFSTPNPLSAEKNSGWSGKKKAGIAVGSIAALAVTFFTGTEVGYNNAKQDVLEAASDTPDSAPSDADAQRPSRSDFPQDSNANHPVILSAGDSAEAPCSTFSPTDEMCMTITLTGVTPDAVCPNPYADAGRYVALDFDASMRSDIGSDFFSPFSAGQWSAITADDRKTNVHAYSACEDKWSYADLSAKFPGYSASGTAWIHVPDNTVELHLAIASAPLFTVSVE</sequence>
<dbReference type="RefSeq" id="WP_126121853.1">
    <property type="nucleotide sequence ID" value="NZ_RXHJ01000022.1"/>
</dbReference>
<dbReference type="EMBL" id="RXHJ01000022">
    <property type="protein sequence ID" value="RSZ61380.1"/>
    <property type="molecule type" value="Genomic_DNA"/>
</dbReference>
<feature type="compositionally biased region" description="Low complexity" evidence="1">
    <location>
        <begin position="63"/>
        <end position="75"/>
    </location>
</feature>
<gene>
    <name evidence="2" type="ORF">EAH68_13410</name>
</gene>
<dbReference type="Proteomes" id="UP000274907">
    <property type="component" value="Unassembled WGS sequence"/>
</dbReference>
<dbReference type="OrthoDB" id="4426420at2"/>
<protein>
    <submittedName>
        <fullName evidence="2">Uncharacterized protein</fullName>
    </submittedName>
</protein>
<feature type="compositionally biased region" description="Polar residues" evidence="1">
    <location>
        <begin position="1"/>
        <end position="25"/>
    </location>
</feature>
<comment type="caution">
    <text evidence="2">The sequence shown here is derived from an EMBL/GenBank/DDBJ whole genome shotgun (WGS) entry which is preliminary data.</text>
</comment>
<feature type="region of interest" description="Disordered" evidence="1">
    <location>
        <begin position="1"/>
        <end position="26"/>
    </location>
</feature>
<feature type="region of interest" description="Disordered" evidence="1">
    <location>
        <begin position="63"/>
        <end position="95"/>
    </location>
</feature>